<organism evidence="2 3">
    <name type="scientific">Rubneribacter badeniensis</name>
    <dbReference type="NCBI Taxonomy" id="2070688"/>
    <lineage>
        <taxon>Bacteria</taxon>
        <taxon>Bacillati</taxon>
        <taxon>Actinomycetota</taxon>
        <taxon>Coriobacteriia</taxon>
        <taxon>Eggerthellales</taxon>
        <taxon>Eggerthellaceae</taxon>
        <taxon>Rubneribacter</taxon>
    </lineage>
</organism>
<sequence>MNMEEIGHMVNNVLGLIGNACTAAMIVLAVGFVALSVMGLFRPAYRFGKGIAWKKVFIVADSNTRQELKSDVVRSGIIKKRNILEKTDGQISDLAGARLLVLEYGYLGADRVQEIVSNKCSDCGVLVYANPGEIDKKSLAKLNRFQHVSVVNFRGRLVNEILLLLISTSFARKDVKNQEQ</sequence>
<reference evidence="2 3" key="1">
    <citation type="journal article" date="2018" name="Int. J. Syst. Evol. Microbiol.">
        <title>Rubneribacter badeniensis gen. nov., sp. nov. and Enteroscipio rubneri gen. nov., sp. nov., new members of the Eggerthellaceae isolated from human faeces.</title>
        <authorList>
            <person name="Danylec N."/>
            <person name="Gobl A."/>
            <person name="Stoll D.A."/>
            <person name="Hetzer B."/>
            <person name="Kulling S.E."/>
            <person name="Huch M."/>
        </authorList>
    </citation>
    <scope>NUCLEOTIDE SEQUENCE [LARGE SCALE GENOMIC DNA]</scope>
    <source>
        <strain evidence="2 3">ResAG-85</strain>
    </source>
</reference>
<evidence type="ECO:0000256" key="1">
    <source>
        <dbReference type="SAM" id="Phobius"/>
    </source>
</evidence>
<keyword evidence="1" id="KW-1133">Transmembrane helix</keyword>
<dbReference type="AlphaFoldDB" id="A0A2K2U6G2"/>
<keyword evidence="3" id="KW-1185">Reference proteome</keyword>
<keyword evidence="1" id="KW-0812">Transmembrane</keyword>
<dbReference type="EMBL" id="PPEL01000014">
    <property type="protein sequence ID" value="PNV65864.1"/>
    <property type="molecule type" value="Genomic_DNA"/>
</dbReference>
<evidence type="ECO:0000313" key="3">
    <source>
        <dbReference type="Proteomes" id="UP000236488"/>
    </source>
</evidence>
<evidence type="ECO:0000313" key="2">
    <source>
        <dbReference type="EMBL" id="PNV65864.1"/>
    </source>
</evidence>
<proteinExistence type="predicted"/>
<protein>
    <submittedName>
        <fullName evidence="2">Uncharacterized protein</fullName>
    </submittedName>
</protein>
<name>A0A2K2U6G2_9ACTN</name>
<feature type="transmembrane region" description="Helical" evidence="1">
    <location>
        <begin position="16"/>
        <end position="41"/>
    </location>
</feature>
<keyword evidence="1" id="KW-0472">Membrane</keyword>
<dbReference type="Proteomes" id="UP000236488">
    <property type="component" value="Unassembled WGS sequence"/>
</dbReference>
<comment type="caution">
    <text evidence="2">The sequence shown here is derived from an EMBL/GenBank/DDBJ whole genome shotgun (WGS) entry which is preliminary data.</text>
</comment>
<gene>
    <name evidence="2" type="ORF">C2L80_04150</name>
</gene>
<dbReference type="RefSeq" id="WP_103262707.1">
    <property type="nucleotide sequence ID" value="NZ_PPEL01000014.1"/>
</dbReference>
<accession>A0A2K2U6G2</accession>